<proteinExistence type="inferred from homology"/>
<dbReference type="PANTHER" id="PTHR46915">
    <property type="entry name" value="UBIQUITIN-LIKE PROTEASE 4-RELATED"/>
    <property type="match status" value="1"/>
</dbReference>
<feature type="region of interest" description="Disordered" evidence="5">
    <location>
        <begin position="366"/>
        <end position="410"/>
    </location>
</feature>
<keyword evidence="4" id="KW-0788">Thiol protease</keyword>
<evidence type="ECO:0000256" key="1">
    <source>
        <dbReference type="ARBA" id="ARBA00005234"/>
    </source>
</evidence>
<dbReference type="PANTHER" id="PTHR46915:SF6">
    <property type="entry name" value="CYSTEINE PROTEINASES SUPERFAMILY PROTEIN"/>
    <property type="match status" value="1"/>
</dbReference>
<dbReference type="GO" id="GO:0006508">
    <property type="term" value="P:proteolysis"/>
    <property type="evidence" value="ECO:0007669"/>
    <property type="project" value="UniProtKB-KW"/>
</dbReference>
<name>A0AAP0NKN9_9MAGN</name>
<keyword evidence="3" id="KW-0378">Hydrolase</keyword>
<gene>
    <name evidence="7" type="ORF">Syun_024382</name>
</gene>
<evidence type="ECO:0000256" key="4">
    <source>
        <dbReference type="ARBA" id="ARBA00022807"/>
    </source>
</evidence>
<feature type="region of interest" description="Disordered" evidence="5">
    <location>
        <begin position="1"/>
        <end position="27"/>
    </location>
</feature>
<dbReference type="SUPFAM" id="SSF54001">
    <property type="entry name" value="Cysteine proteinases"/>
    <property type="match status" value="1"/>
</dbReference>
<keyword evidence="2" id="KW-0645">Protease</keyword>
<dbReference type="PROSITE" id="PS50600">
    <property type="entry name" value="ULP_PROTEASE"/>
    <property type="match status" value="1"/>
</dbReference>
<feature type="domain" description="Ubiquitin-like protease family profile" evidence="6">
    <location>
        <begin position="104"/>
        <end position="298"/>
    </location>
</feature>
<dbReference type="Gene3D" id="3.30.310.130">
    <property type="entry name" value="Ubiquitin-related"/>
    <property type="match status" value="1"/>
</dbReference>
<dbReference type="Gene3D" id="1.10.418.20">
    <property type="match status" value="1"/>
</dbReference>
<accession>A0AAP0NKN9</accession>
<protein>
    <recommendedName>
        <fullName evidence="6">Ubiquitin-like protease family profile domain-containing protein</fullName>
    </recommendedName>
</protein>
<dbReference type="GO" id="GO:0008234">
    <property type="term" value="F:cysteine-type peptidase activity"/>
    <property type="evidence" value="ECO:0007669"/>
    <property type="project" value="UniProtKB-KW"/>
</dbReference>
<dbReference type="InterPro" id="IPR038765">
    <property type="entry name" value="Papain-like_cys_pep_sf"/>
</dbReference>
<evidence type="ECO:0000256" key="5">
    <source>
        <dbReference type="SAM" id="MobiDB-lite"/>
    </source>
</evidence>
<dbReference type="EMBL" id="JBBNAF010000010">
    <property type="protein sequence ID" value="KAK9108371.1"/>
    <property type="molecule type" value="Genomic_DNA"/>
</dbReference>
<comment type="similarity">
    <text evidence="1">Belongs to the peptidase C48 family.</text>
</comment>
<comment type="caution">
    <text evidence="7">The sequence shown here is derived from an EMBL/GenBank/DDBJ whole genome shotgun (WGS) entry which is preliminary data.</text>
</comment>
<sequence>MGKRKSRKVEKTDSIDVSSRASDDDKPLTVIIRKTKEARRGGLVSTCLVDKFPRKKRCNKKATSKRKPVPKRPLELDLNVPISEVPQELDMDKPNTELLQELNLNIPISDLSPELDSNTPIAEVPQQLESNMLNSKLPQKLDSNVFQCYLENLWKKFSEEERKSFTYVDCLWFALYRDQATKAKVLKWIKEKHIFSRKYVFVPIVCWDHWSLLILCHLGESSKSKTRPCMLLLDSLEMADPMRIEPDIRKFVLDIYKEEARAVENKFIERIPLLVPKVPQQRNENDCGIFVLYYISLFLESAPESFNISKGCPHFMNESWFNSESLASFCEEFHTFSRKMNSSSLQSSKLSARTSGRTRVLRKVSLQNHSSRGNGTTHQKGGSKKLVNAAGATKSNRRRQKPNDVIEIEA</sequence>
<keyword evidence="8" id="KW-1185">Reference proteome</keyword>
<evidence type="ECO:0000313" key="8">
    <source>
        <dbReference type="Proteomes" id="UP001420932"/>
    </source>
</evidence>
<feature type="compositionally biased region" description="Polar residues" evidence="5">
    <location>
        <begin position="366"/>
        <end position="380"/>
    </location>
</feature>
<dbReference type="Pfam" id="PF02902">
    <property type="entry name" value="Peptidase_C48"/>
    <property type="match status" value="1"/>
</dbReference>
<dbReference type="AlphaFoldDB" id="A0AAP0NKN9"/>
<evidence type="ECO:0000259" key="6">
    <source>
        <dbReference type="PROSITE" id="PS50600"/>
    </source>
</evidence>
<evidence type="ECO:0000313" key="7">
    <source>
        <dbReference type="EMBL" id="KAK9108371.1"/>
    </source>
</evidence>
<dbReference type="InterPro" id="IPR003653">
    <property type="entry name" value="Peptidase_C48_C"/>
</dbReference>
<dbReference type="Proteomes" id="UP001420932">
    <property type="component" value="Unassembled WGS sequence"/>
</dbReference>
<evidence type="ECO:0000256" key="2">
    <source>
        <dbReference type="ARBA" id="ARBA00022670"/>
    </source>
</evidence>
<evidence type="ECO:0000256" key="3">
    <source>
        <dbReference type="ARBA" id="ARBA00022801"/>
    </source>
</evidence>
<organism evidence="7 8">
    <name type="scientific">Stephania yunnanensis</name>
    <dbReference type="NCBI Taxonomy" id="152371"/>
    <lineage>
        <taxon>Eukaryota</taxon>
        <taxon>Viridiplantae</taxon>
        <taxon>Streptophyta</taxon>
        <taxon>Embryophyta</taxon>
        <taxon>Tracheophyta</taxon>
        <taxon>Spermatophyta</taxon>
        <taxon>Magnoliopsida</taxon>
        <taxon>Ranunculales</taxon>
        <taxon>Menispermaceae</taxon>
        <taxon>Menispermoideae</taxon>
        <taxon>Cissampelideae</taxon>
        <taxon>Stephania</taxon>
    </lineage>
</organism>
<dbReference type="GO" id="GO:0016926">
    <property type="term" value="P:protein desumoylation"/>
    <property type="evidence" value="ECO:0007669"/>
    <property type="project" value="UniProtKB-ARBA"/>
</dbReference>
<reference evidence="7 8" key="1">
    <citation type="submission" date="2024-01" db="EMBL/GenBank/DDBJ databases">
        <title>Genome assemblies of Stephania.</title>
        <authorList>
            <person name="Yang L."/>
        </authorList>
    </citation>
    <scope>NUCLEOTIDE SEQUENCE [LARGE SCALE GENOMIC DNA]</scope>
    <source>
        <strain evidence="7">YNDBR</strain>
        <tissue evidence="7">Leaf</tissue>
    </source>
</reference>